<dbReference type="InterPro" id="IPR007066">
    <property type="entry name" value="RNA_pol_Rpb1_3"/>
</dbReference>
<dbReference type="FunFam" id="3.30.1490.180:FF:000002">
    <property type="entry name" value="DNA-directed RNA polymerase subunit"/>
    <property type="match status" value="1"/>
</dbReference>
<keyword evidence="7 18" id="KW-0808">Transferase</keyword>
<dbReference type="CDD" id="cd02736">
    <property type="entry name" value="RNAP_III_Rpc1_C"/>
    <property type="match status" value="1"/>
</dbReference>
<dbReference type="GO" id="GO:0003899">
    <property type="term" value="F:DNA-directed RNA polymerase activity"/>
    <property type="evidence" value="ECO:0007669"/>
    <property type="project" value="UniProtKB-EC"/>
</dbReference>
<evidence type="ECO:0000313" key="22">
    <source>
        <dbReference type="Proteomes" id="UP000717515"/>
    </source>
</evidence>
<dbReference type="GO" id="GO:0003677">
    <property type="term" value="F:DNA binding"/>
    <property type="evidence" value="ECO:0007669"/>
    <property type="project" value="InterPro"/>
</dbReference>
<dbReference type="InterPro" id="IPR042102">
    <property type="entry name" value="RNA_pol_Rpb1_3_sf"/>
</dbReference>
<dbReference type="InterPro" id="IPR007083">
    <property type="entry name" value="RNA_pol_Rpb1_4"/>
</dbReference>
<dbReference type="SUPFAM" id="SSF64484">
    <property type="entry name" value="beta and beta-prime subunits of DNA dependent RNA-polymerase"/>
    <property type="match status" value="1"/>
</dbReference>
<keyword evidence="14 18" id="KW-0804">Transcription</keyword>
<dbReference type="InterPro" id="IPR015700">
    <property type="entry name" value="RPC1"/>
</dbReference>
<dbReference type="GO" id="GO:0005634">
    <property type="term" value="C:nucleus"/>
    <property type="evidence" value="ECO:0007669"/>
    <property type="project" value="UniProtKB-SubCell"/>
</dbReference>
<dbReference type="Gene3D" id="2.40.40.20">
    <property type="match status" value="1"/>
</dbReference>
<dbReference type="InterPro" id="IPR000722">
    <property type="entry name" value="RNA_pol_asu"/>
</dbReference>
<evidence type="ECO:0000256" key="10">
    <source>
        <dbReference type="ARBA" id="ARBA00022833"/>
    </source>
</evidence>
<dbReference type="FunFam" id="4.10.860.120:FF:000004">
    <property type="entry name" value="DNA-directed RNA polymerase subunit"/>
    <property type="match status" value="1"/>
</dbReference>
<proteinExistence type="inferred from homology"/>
<evidence type="ECO:0000256" key="7">
    <source>
        <dbReference type="ARBA" id="ARBA00022679"/>
    </source>
</evidence>
<dbReference type="Gene3D" id="1.10.132.30">
    <property type="match status" value="1"/>
</dbReference>
<dbReference type="NCBIfam" id="NF006336">
    <property type="entry name" value="PRK08566.1"/>
    <property type="match status" value="1"/>
</dbReference>
<evidence type="ECO:0000256" key="18">
    <source>
        <dbReference type="RuleBase" id="RU004279"/>
    </source>
</evidence>
<dbReference type="InterPro" id="IPR038120">
    <property type="entry name" value="Rpb1_funnel_sf"/>
</dbReference>
<comment type="subunit">
    <text evidence="5">Component of the RNA polymerase III (Pol III) complex consisting of 17 subunits.</text>
</comment>
<dbReference type="Proteomes" id="UP000717515">
    <property type="component" value="Unassembled WGS sequence"/>
</dbReference>
<dbReference type="Pfam" id="PF04998">
    <property type="entry name" value="RNA_pol_Rpb1_5"/>
    <property type="match status" value="1"/>
</dbReference>
<dbReference type="PANTHER" id="PTHR48446:SF1">
    <property type="entry name" value="DNA-DIRECTED RNA POLYMERASE SUBUNIT BETA' N-TERMINAL SECTION"/>
    <property type="match status" value="1"/>
</dbReference>
<dbReference type="InterPro" id="IPR006592">
    <property type="entry name" value="RNA_pol_N"/>
</dbReference>
<evidence type="ECO:0000256" key="14">
    <source>
        <dbReference type="ARBA" id="ARBA00023163"/>
    </source>
</evidence>
<comment type="caution">
    <text evidence="21">The sequence shown here is derived from an EMBL/GenBank/DDBJ whole genome shotgun (WGS) entry which is preliminary data.</text>
</comment>
<evidence type="ECO:0000256" key="4">
    <source>
        <dbReference type="ARBA" id="ARBA00006460"/>
    </source>
</evidence>
<dbReference type="InterPro" id="IPR007081">
    <property type="entry name" value="RNA_pol_Rpb1_5"/>
</dbReference>
<dbReference type="Gene3D" id="3.30.1490.180">
    <property type="entry name" value="RNA polymerase ii"/>
    <property type="match status" value="1"/>
</dbReference>
<keyword evidence="11" id="KW-0460">Magnesium</keyword>
<keyword evidence="8 18" id="KW-0548">Nucleotidyltransferase</keyword>
<evidence type="ECO:0000256" key="2">
    <source>
        <dbReference type="ARBA" id="ARBA00004173"/>
    </source>
</evidence>
<dbReference type="SUPFAM" id="SSF47694">
    <property type="entry name" value="Cytochrome c oxidase subunit h"/>
    <property type="match status" value="1"/>
</dbReference>
<comment type="catalytic activity">
    <reaction evidence="16 18">
        <text>RNA(n) + a ribonucleoside 5'-triphosphate = RNA(n+1) + diphosphate</text>
        <dbReference type="Rhea" id="RHEA:21248"/>
        <dbReference type="Rhea" id="RHEA-COMP:14527"/>
        <dbReference type="Rhea" id="RHEA-COMP:17342"/>
        <dbReference type="ChEBI" id="CHEBI:33019"/>
        <dbReference type="ChEBI" id="CHEBI:61557"/>
        <dbReference type="ChEBI" id="CHEBI:140395"/>
        <dbReference type="EC" id="2.7.7.6"/>
    </reaction>
</comment>
<dbReference type="InterPro" id="IPR044893">
    <property type="entry name" value="RNA_pol_Rpb1_clamp_domain"/>
</dbReference>
<feature type="region of interest" description="Disordered" evidence="19">
    <location>
        <begin position="1605"/>
        <end position="1658"/>
    </location>
</feature>
<dbReference type="PROSITE" id="PS51808">
    <property type="entry name" value="CHCH"/>
    <property type="match status" value="1"/>
</dbReference>
<evidence type="ECO:0000313" key="21">
    <source>
        <dbReference type="EMBL" id="KAG9325045.1"/>
    </source>
</evidence>
<feature type="domain" description="RNA polymerase N-terminal" evidence="20">
    <location>
        <begin position="243"/>
        <end position="545"/>
    </location>
</feature>
<evidence type="ECO:0000256" key="13">
    <source>
        <dbReference type="ARBA" id="ARBA00023157"/>
    </source>
</evidence>
<comment type="subcellular location">
    <subcellularLocation>
        <location evidence="2">Mitochondrion</location>
    </subcellularLocation>
    <subcellularLocation>
        <location evidence="1">Nucleus</location>
    </subcellularLocation>
</comment>
<dbReference type="Gene3D" id="4.10.860.120">
    <property type="entry name" value="RNA polymerase II, clamp domain"/>
    <property type="match status" value="1"/>
</dbReference>
<protein>
    <recommendedName>
        <fullName evidence="18">DNA-directed RNA polymerase subunit</fullName>
        <ecNumber evidence="18">2.7.7.6</ecNumber>
    </recommendedName>
</protein>
<dbReference type="EMBL" id="JAIFTL010000050">
    <property type="protein sequence ID" value="KAG9325045.1"/>
    <property type="molecule type" value="Genomic_DNA"/>
</dbReference>
<dbReference type="InterPro" id="IPR048280">
    <property type="entry name" value="COX6B-like"/>
</dbReference>
<sequence length="1760" mass="194980">MKEQVHEQAPKKIKHIQFGVLSPQEIVNVSEFEVTQRDLYTVQDRQPVKYGMLDLRLGTSDKQATCETCGLKQQDCIGHFAHIRLCLPVFHIGYFKAVIVILQNICKTCSRVLLSEKDRRTYIRKLRAPNLENLTRKTVVKNVNDKCKKVVYCPYCEATNGAVKKVGALRIVHEKFRAKRALDEYEQFKSTFNNAIAAAPDMKPHIGKAHEDMNPLRVLNLFKAISDEDCELLGMNPDVGRPEMYLWQNISVPPVCIRPSVQQDGASNEDDITVKLTEVIFTNAHMQAGLNEGIAIHNLMEQWDFLQLSVAMYINSEQPGISNLQPGKPVRGFCQRLKGKQGRFRGNLSGKRVDFSGRTVISPDPNLRIDQVAVPELVAKNLTYPERVTSHNITRLRNAITNGTEVHPGANYVTLGSSNMKKSLKFGNRTQIAAEIQVGDLVERHLNDGDVVLFNRQPSLHKLSIMAHYAKIRPWRTFRFNECVCNPYNADFDGDEMNLHVPQTEEARTEAIELMGVKNNLVTPRNGTPLIAAIQDFITASYLITQKDLFYDRAQFVQICSYLGDAELKIDIPPPAIWKPAQRWTGKQIISVLLKPNKSSKVLVNLEAKTRSYDKVKRPILDMCNNDGYLVIYNSEIMCGVLDKSIVGDGNKSSLFYIVMRDYGSIEAAKCMNRLAKLCARWLGTVGFSIGINDVQPGEILAAKKDELVKNAYAHCDDLIYRSLHGQLENQPGCDIEQTLEALISGELSQVRDKVGDICLTELNKFNSPLIMATCGSKGSKINVSQMVACVGQQIISGKRIPNGFQDRSLPHFLKNSKIPPAKGFVRNSFYSGLTPTEFFFHAVSGREGLVDTAVKTAETGYMQRRLMKALEDLTTHYDLSVRNSVGNIVQFTYGSDGLDPAVLEGNGTPVVFERNFVSTLHILPVTKDDKRLLPWQINAYAEKAVESPRWAKNCSKEFIASVLLYVKSHIAGKLQQIREAYDMMSGEHNPGEEYEDMDMDEDVPEEVKKIVDNKLSVTERQLERFLYICWDKFMKAKIEPASAVGAVGAQSIGEPGTQMTLKTFHFAGVASMNITLGVPRIKEIINAAKVITTPIITTRLVNNMDVKAARIVKGRIEKTMLGDIAEFIEEVYKPDECYIGVRLDMEAIRRLQLETDLDEVAKAIGAAPKLRIGASNVQSHKPDRLRIYVQSKDPAGLYYSIKALKRALPDIIIKGLPQVNRAVINEIQGSGGKKELLVEGYGLRELMNTEGVVGTQTRSNHVMEVWKVLGIEAARRTILDEIKSVMDSHGLTIDPRHVMLLGDIMTSKGEVLGITRFGIAKMKDSVMMLASFEKTTDHLFDAALYSKKDAIEGVSECIIMGIPMSIGTGLFKLIKRDDAQDRIPIRRKLFRHLHVAIASLNNPRATLPHTSVSMENPACNLPWIDTVVNSYAGNSTYSNPVSFTHCCPTPGNCGLYPATGGCTGGVIECTVGNSRFACRHTQNFKTDTACYQEGTLAATRNIPCCTPALPGFLKTQTCMSGFARGPKTWVCCKDRNDAGSCLWAMTCFGYPSFFGIGGKESGLFYGFIPAGEATTGSKYCVHEVALGKEVESGGCLAMSPPQSGCALGGSEPPAPSPVQTSSPSIRPTQGAPADTKTVMGPVPTGTRPNSSTAVGPPNSLPSSAICILTLSYLLAICLFSAPFDARFPNTNQSKHCWQAYSDYYKCLNARGEEFEGCKQFKKTFQSICPNSWVASWDEQREEGTLPFKVTITDEAPAKH</sequence>
<comment type="similarity">
    <text evidence="4 18">Belongs to the RNA polymerase beta' chain family.</text>
</comment>
<feature type="compositionally biased region" description="Polar residues" evidence="19">
    <location>
        <begin position="1618"/>
        <end position="1628"/>
    </location>
</feature>
<keyword evidence="15" id="KW-0539">Nucleus</keyword>
<evidence type="ECO:0000256" key="9">
    <source>
        <dbReference type="ARBA" id="ARBA00022723"/>
    </source>
</evidence>
<dbReference type="GO" id="GO:0000428">
    <property type="term" value="C:DNA-directed RNA polymerase complex"/>
    <property type="evidence" value="ECO:0007669"/>
    <property type="project" value="UniProtKB-KW"/>
</dbReference>
<dbReference type="Gene3D" id="6.20.50.80">
    <property type="match status" value="1"/>
</dbReference>
<dbReference type="CDD" id="cd02583">
    <property type="entry name" value="RNAP_III_RPC1_N"/>
    <property type="match status" value="1"/>
</dbReference>
<evidence type="ECO:0000256" key="19">
    <source>
        <dbReference type="SAM" id="MobiDB-lite"/>
    </source>
</evidence>
<name>A0A9P8D1R5_MORAP</name>
<evidence type="ECO:0000259" key="20">
    <source>
        <dbReference type="SMART" id="SM00663"/>
    </source>
</evidence>
<keyword evidence="10" id="KW-0862">Zinc</keyword>
<dbReference type="Gene3D" id="1.10.274.100">
    <property type="entry name" value="RNA polymerase Rpb1, domain 3"/>
    <property type="match status" value="1"/>
</dbReference>
<dbReference type="CDD" id="cd00926">
    <property type="entry name" value="Cyt_c_Oxidase_VIb"/>
    <property type="match status" value="1"/>
</dbReference>
<dbReference type="Pfam" id="PF04997">
    <property type="entry name" value="RNA_pol_Rpb1_1"/>
    <property type="match status" value="1"/>
</dbReference>
<evidence type="ECO:0000256" key="16">
    <source>
        <dbReference type="ARBA" id="ARBA00048552"/>
    </source>
</evidence>
<evidence type="ECO:0000256" key="15">
    <source>
        <dbReference type="ARBA" id="ARBA00023242"/>
    </source>
</evidence>
<evidence type="ECO:0000256" key="11">
    <source>
        <dbReference type="ARBA" id="ARBA00022842"/>
    </source>
</evidence>
<dbReference type="GO" id="GO:0016020">
    <property type="term" value="C:membrane"/>
    <property type="evidence" value="ECO:0007669"/>
    <property type="project" value="UniProtKB-ARBA"/>
</dbReference>
<keyword evidence="6 18" id="KW-0240">DNA-directed RNA polymerase</keyword>
<evidence type="ECO:0000256" key="8">
    <source>
        <dbReference type="ARBA" id="ARBA00022695"/>
    </source>
</evidence>
<comment type="function">
    <text evidence="17">DNA-dependent RNA polymerase catalyzes the transcription of DNA into RNA using the four ribonucleoside triphosphates as substrates. Largest and catalytic core component of RNA polymerase III which synthesizes small RNAs, such as 5S rRNA and tRNAs. Forms the polymerase active center together with the second largest subunit. A single-stranded DNA template strand of the promoter is positioned within the central active site cleft of Pol III. A bridging helix emanates from RPC1 and crosses the cleft near the catalytic site and is thought to promote translocation of Pol III by acting as a ratchet that moves the RNA-DNA hybrid through the active site by switching from straight to bent conformations at each step of nucleotide addition.</text>
</comment>
<dbReference type="GO" id="GO:0006351">
    <property type="term" value="P:DNA-templated transcription"/>
    <property type="evidence" value="ECO:0007669"/>
    <property type="project" value="InterPro"/>
</dbReference>
<evidence type="ECO:0000256" key="17">
    <source>
        <dbReference type="ARBA" id="ARBA00058108"/>
    </source>
</evidence>
<dbReference type="FunFam" id="1.10.150.390:FF:000004">
    <property type="entry name" value="DNA-directed RNA polymerase subunit"/>
    <property type="match status" value="1"/>
</dbReference>
<dbReference type="FunFam" id="1.10.10.140:FF:000001">
    <property type="entry name" value="Cytochrome c oxidase subunit 6B1"/>
    <property type="match status" value="1"/>
</dbReference>
<dbReference type="InterPro" id="IPR035698">
    <property type="entry name" value="RNAP_III_Rpc1_C"/>
</dbReference>
<evidence type="ECO:0000256" key="5">
    <source>
        <dbReference type="ARBA" id="ARBA00011206"/>
    </source>
</evidence>
<dbReference type="Pfam" id="PF05000">
    <property type="entry name" value="RNA_pol_Rpb1_4"/>
    <property type="match status" value="1"/>
</dbReference>
<keyword evidence="13" id="KW-1015">Disulfide bond</keyword>
<keyword evidence="12" id="KW-0496">Mitochondrion</keyword>
<dbReference type="InterPro" id="IPR035697">
    <property type="entry name" value="RNAP_III_RPC1_N"/>
</dbReference>
<dbReference type="Pfam" id="PF04983">
    <property type="entry name" value="RNA_pol_Rpb1_3"/>
    <property type="match status" value="1"/>
</dbReference>
<gene>
    <name evidence="21" type="ORF">KVV02_001044</name>
</gene>
<dbReference type="Gene3D" id="1.10.10.140">
    <property type="entry name" value="Cytochrome c oxidase, subunit VIb"/>
    <property type="match status" value="1"/>
</dbReference>
<dbReference type="Pfam" id="PF00623">
    <property type="entry name" value="RNA_pol_Rpb1_2"/>
    <property type="match status" value="1"/>
</dbReference>
<dbReference type="FunFam" id="1.10.274.100:FF:000008">
    <property type="entry name" value="DNA-directed RNA polymerase subunit"/>
    <property type="match status" value="1"/>
</dbReference>
<dbReference type="GO" id="GO:0005739">
    <property type="term" value="C:mitochondrion"/>
    <property type="evidence" value="ECO:0007669"/>
    <property type="project" value="UniProtKB-SubCell"/>
</dbReference>
<keyword evidence="9" id="KW-0479">Metal-binding</keyword>
<dbReference type="InterPro" id="IPR036549">
    <property type="entry name" value="CX6/COA6-like_sf"/>
</dbReference>
<evidence type="ECO:0000256" key="1">
    <source>
        <dbReference type="ARBA" id="ARBA00004123"/>
    </source>
</evidence>
<dbReference type="PANTHER" id="PTHR48446">
    <property type="entry name" value="DNA-DIRECTED RNA POLYMERASE SUBUNIT BETA' N-TERMINAL SECTION"/>
    <property type="match status" value="1"/>
</dbReference>
<accession>A0A9P8D1R5</accession>
<evidence type="ECO:0000256" key="6">
    <source>
        <dbReference type="ARBA" id="ARBA00022478"/>
    </source>
</evidence>
<dbReference type="InterPro" id="IPR007080">
    <property type="entry name" value="RNA_pol_Rpb1_1"/>
</dbReference>
<organism evidence="21 22">
    <name type="scientific">Mortierella alpina</name>
    <name type="common">Oleaginous fungus</name>
    <name type="synonym">Mortierella renispora</name>
    <dbReference type="NCBI Taxonomy" id="64518"/>
    <lineage>
        <taxon>Eukaryota</taxon>
        <taxon>Fungi</taxon>
        <taxon>Fungi incertae sedis</taxon>
        <taxon>Mucoromycota</taxon>
        <taxon>Mortierellomycotina</taxon>
        <taxon>Mortierellomycetes</taxon>
        <taxon>Mortierellales</taxon>
        <taxon>Mortierellaceae</taxon>
        <taxon>Mortierella</taxon>
    </lineage>
</organism>
<dbReference type="FunFam" id="2.40.40.20:FF:000019">
    <property type="entry name" value="DNA-directed RNA polymerase II subunit RPB1"/>
    <property type="match status" value="1"/>
</dbReference>
<dbReference type="GO" id="GO:0046872">
    <property type="term" value="F:metal ion binding"/>
    <property type="evidence" value="ECO:0007669"/>
    <property type="project" value="UniProtKB-KW"/>
</dbReference>
<evidence type="ECO:0000256" key="12">
    <source>
        <dbReference type="ARBA" id="ARBA00023128"/>
    </source>
</evidence>
<evidence type="ECO:0000256" key="3">
    <source>
        <dbReference type="ARBA" id="ARBA00006425"/>
    </source>
</evidence>
<dbReference type="FunFam" id="1.10.132.30:FF:000001">
    <property type="entry name" value="DNA-directed RNA polymerase subunit"/>
    <property type="match status" value="1"/>
</dbReference>
<dbReference type="Gene3D" id="6.10.250.2940">
    <property type="match status" value="1"/>
</dbReference>
<dbReference type="EC" id="2.7.7.6" evidence="18"/>
<reference evidence="21" key="1">
    <citation type="submission" date="2021-07" db="EMBL/GenBank/DDBJ databases">
        <title>Draft genome of Mortierella alpina, strain LL118, isolated from an aspen leaf litter sample.</title>
        <authorList>
            <person name="Yang S."/>
            <person name="Vinatzer B.A."/>
        </authorList>
    </citation>
    <scope>NUCLEOTIDE SEQUENCE</scope>
    <source>
        <strain evidence="21">LL118</strain>
    </source>
</reference>
<comment type="similarity">
    <text evidence="3">Belongs to the cytochrome c oxidase subunit 6B family.</text>
</comment>
<dbReference type="SMART" id="SM00663">
    <property type="entry name" value="RPOLA_N"/>
    <property type="match status" value="1"/>
</dbReference>
<dbReference type="Pfam" id="PF02297">
    <property type="entry name" value="COX6B"/>
    <property type="match status" value="1"/>
</dbReference>
<dbReference type="Gene3D" id="1.10.150.390">
    <property type="match status" value="1"/>
</dbReference>